<dbReference type="RefSeq" id="WP_188549570.1">
    <property type="nucleotide sequence ID" value="NZ_BMFY01000003.1"/>
</dbReference>
<evidence type="ECO:0000256" key="12">
    <source>
        <dbReference type="SAM" id="MobiDB-lite"/>
    </source>
</evidence>
<dbReference type="PANTHER" id="PTHR11579:SF0">
    <property type="entry name" value="PROTEIN-L-ISOASPARTATE(D-ASPARTATE) O-METHYLTRANSFERASE"/>
    <property type="match status" value="1"/>
</dbReference>
<dbReference type="SUPFAM" id="SSF53335">
    <property type="entry name" value="S-adenosyl-L-methionine-dependent methyltransferases"/>
    <property type="match status" value="1"/>
</dbReference>
<name>A0A8J2XJL9_9MICO</name>
<proteinExistence type="inferred from homology"/>
<feature type="region of interest" description="Disordered" evidence="12">
    <location>
        <begin position="16"/>
        <end position="37"/>
    </location>
</feature>
<organism evidence="13 14">
    <name type="scientific">Sediminivirga luteola</name>
    <dbReference type="NCBI Taxonomy" id="1774748"/>
    <lineage>
        <taxon>Bacteria</taxon>
        <taxon>Bacillati</taxon>
        <taxon>Actinomycetota</taxon>
        <taxon>Actinomycetes</taxon>
        <taxon>Micrococcales</taxon>
        <taxon>Brevibacteriaceae</taxon>
        <taxon>Sediminivirga</taxon>
    </lineage>
</organism>
<dbReference type="Proteomes" id="UP000616114">
    <property type="component" value="Unassembled WGS sequence"/>
</dbReference>
<evidence type="ECO:0000256" key="11">
    <source>
        <dbReference type="ARBA" id="ARBA00031350"/>
    </source>
</evidence>
<keyword evidence="5" id="KW-0963">Cytoplasm</keyword>
<dbReference type="InterPro" id="IPR029063">
    <property type="entry name" value="SAM-dependent_MTases_sf"/>
</dbReference>
<dbReference type="InterPro" id="IPR000682">
    <property type="entry name" value="PCMT"/>
</dbReference>
<dbReference type="EC" id="2.1.1.77" evidence="3"/>
<dbReference type="Gene3D" id="3.40.50.150">
    <property type="entry name" value="Vaccinia Virus protein VP39"/>
    <property type="match status" value="1"/>
</dbReference>
<dbReference type="Pfam" id="PF01135">
    <property type="entry name" value="PCMT"/>
    <property type="match status" value="1"/>
</dbReference>
<accession>A0A8J2XJL9</accession>
<dbReference type="AlphaFoldDB" id="A0A8J2XJL9"/>
<evidence type="ECO:0000256" key="5">
    <source>
        <dbReference type="ARBA" id="ARBA00022490"/>
    </source>
</evidence>
<keyword evidence="8" id="KW-0949">S-adenosyl-L-methionine</keyword>
<gene>
    <name evidence="13" type="ORF">GCM10011333_07190</name>
</gene>
<evidence type="ECO:0000256" key="6">
    <source>
        <dbReference type="ARBA" id="ARBA00022603"/>
    </source>
</evidence>
<dbReference type="GO" id="GO:0005737">
    <property type="term" value="C:cytoplasm"/>
    <property type="evidence" value="ECO:0007669"/>
    <property type="project" value="UniProtKB-SubCell"/>
</dbReference>
<comment type="similarity">
    <text evidence="2">Belongs to the methyltransferase superfamily. L-isoaspartyl/D-aspartyl protein methyltransferase family.</text>
</comment>
<reference evidence="13" key="2">
    <citation type="submission" date="2020-09" db="EMBL/GenBank/DDBJ databases">
        <authorList>
            <person name="Sun Q."/>
            <person name="Zhou Y."/>
        </authorList>
    </citation>
    <scope>NUCLEOTIDE SEQUENCE</scope>
    <source>
        <strain evidence="13">CGMCC 1.12785</strain>
    </source>
</reference>
<evidence type="ECO:0000256" key="1">
    <source>
        <dbReference type="ARBA" id="ARBA00004496"/>
    </source>
</evidence>
<evidence type="ECO:0000313" key="14">
    <source>
        <dbReference type="Proteomes" id="UP000616114"/>
    </source>
</evidence>
<evidence type="ECO:0000256" key="9">
    <source>
        <dbReference type="ARBA" id="ARBA00030757"/>
    </source>
</evidence>
<evidence type="ECO:0000256" key="10">
    <source>
        <dbReference type="ARBA" id="ARBA00031323"/>
    </source>
</evidence>
<keyword evidence="7" id="KW-0808">Transferase</keyword>
<evidence type="ECO:0000256" key="7">
    <source>
        <dbReference type="ARBA" id="ARBA00022679"/>
    </source>
</evidence>
<dbReference type="GO" id="GO:0032259">
    <property type="term" value="P:methylation"/>
    <property type="evidence" value="ECO:0007669"/>
    <property type="project" value="UniProtKB-KW"/>
</dbReference>
<comment type="subcellular location">
    <subcellularLocation>
        <location evidence="1">Cytoplasm</location>
    </subcellularLocation>
</comment>
<sequence length="189" mass="20363">MDDLLRQVPRKHFLPREVRDRAAEDAPVPIGHGQTNSQPSTVRRMLELLEVRAGDRVLDVGCGSGWTTALLHRLAGPGGRVLAVERVPELVAEARRNTAGYGLGADCILQAEPGVLGVPGEAPFDRILVSAMAGRAPSELFSQLAPGGVLVGPWNGMMHRVRRLGSRQGAPLDLEITTHGRYSFVPLIE</sequence>
<evidence type="ECO:0000256" key="3">
    <source>
        <dbReference type="ARBA" id="ARBA00011890"/>
    </source>
</evidence>
<evidence type="ECO:0000313" key="13">
    <source>
        <dbReference type="EMBL" id="GGA07107.1"/>
    </source>
</evidence>
<evidence type="ECO:0000256" key="2">
    <source>
        <dbReference type="ARBA" id="ARBA00005369"/>
    </source>
</evidence>
<keyword evidence="6 13" id="KW-0489">Methyltransferase</keyword>
<evidence type="ECO:0000256" key="8">
    <source>
        <dbReference type="ARBA" id="ARBA00022691"/>
    </source>
</evidence>
<keyword evidence="14" id="KW-1185">Reference proteome</keyword>
<reference evidence="13" key="1">
    <citation type="journal article" date="2014" name="Int. J. Syst. Evol. Microbiol.">
        <title>Complete genome sequence of Corynebacterium casei LMG S-19264T (=DSM 44701T), isolated from a smear-ripened cheese.</title>
        <authorList>
            <consortium name="US DOE Joint Genome Institute (JGI-PGF)"/>
            <person name="Walter F."/>
            <person name="Albersmeier A."/>
            <person name="Kalinowski J."/>
            <person name="Ruckert C."/>
        </authorList>
    </citation>
    <scope>NUCLEOTIDE SEQUENCE</scope>
    <source>
        <strain evidence="13">CGMCC 1.12785</strain>
    </source>
</reference>
<comment type="caution">
    <text evidence="13">The sequence shown here is derived from an EMBL/GenBank/DDBJ whole genome shotgun (WGS) entry which is preliminary data.</text>
</comment>
<protein>
    <recommendedName>
        <fullName evidence="4">Protein-L-isoaspartate O-methyltransferase</fullName>
        <ecNumber evidence="3">2.1.1.77</ecNumber>
    </recommendedName>
    <alternativeName>
        <fullName evidence="11">L-isoaspartyl protein carboxyl methyltransferase</fullName>
    </alternativeName>
    <alternativeName>
        <fullName evidence="9">Protein L-isoaspartyl methyltransferase</fullName>
    </alternativeName>
    <alternativeName>
        <fullName evidence="10">Protein-beta-aspartate methyltransferase</fullName>
    </alternativeName>
</protein>
<dbReference type="PANTHER" id="PTHR11579">
    <property type="entry name" value="PROTEIN-L-ISOASPARTATE O-METHYLTRANSFERASE"/>
    <property type="match status" value="1"/>
</dbReference>
<evidence type="ECO:0000256" key="4">
    <source>
        <dbReference type="ARBA" id="ARBA00013346"/>
    </source>
</evidence>
<dbReference type="EMBL" id="BMFY01000003">
    <property type="protein sequence ID" value="GGA07107.1"/>
    <property type="molecule type" value="Genomic_DNA"/>
</dbReference>
<dbReference type="GO" id="GO:0004719">
    <property type="term" value="F:protein-L-isoaspartate (D-aspartate) O-methyltransferase activity"/>
    <property type="evidence" value="ECO:0007669"/>
    <property type="project" value="UniProtKB-EC"/>
</dbReference>
<dbReference type="CDD" id="cd02440">
    <property type="entry name" value="AdoMet_MTases"/>
    <property type="match status" value="1"/>
</dbReference>